<organism evidence="1 2">
    <name type="scientific">Trichinella nativa</name>
    <dbReference type="NCBI Taxonomy" id="6335"/>
    <lineage>
        <taxon>Eukaryota</taxon>
        <taxon>Metazoa</taxon>
        <taxon>Ecdysozoa</taxon>
        <taxon>Nematoda</taxon>
        <taxon>Enoplea</taxon>
        <taxon>Dorylaimia</taxon>
        <taxon>Trichinellida</taxon>
        <taxon>Trichinellidae</taxon>
        <taxon>Trichinella</taxon>
    </lineage>
</organism>
<reference evidence="1 2" key="1">
    <citation type="submission" date="2015-05" db="EMBL/GenBank/DDBJ databases">
        <title>Evolution of Trichinella species and genotypes.</title>
        <authorList>
            <person name="Korhonen P.K."/>
            <person name="Edoardo P."/>
            <person name="Giuseppe L.R."/>
            <person name="Gasser R.B."/>
        </authorList>
    </citation>
    <scope>NUCLEOTIDE SEQUENCE [LARGE SCALE GENOMIC DNA]</scope>
    <source>
        <strain evidence="1">ISS10</strain>
    </source>
</reference>
<sequence>LGKRRTSIKQRKRTFICNGTTACGGRRTECKISCLQ</sequence>
<proteinExistence type="predicted"/>
<gene>
    <name evidence="1" type="ORF">T02_12363</name>
</gene>
<accession>A0A0V1KIC0</accession>
<feature type="non-terminal residue" evidence="1">
    <location>
        <position position="1"/>
    </location>
</feature>
<dbReference type="Proteomes" id="UP000054721">
    <property type="component" value="Unassembled WGS sequence"/>
</dbReference>
<comment type="caution">
    <text evidence="1">The sequence shown here is derived from an EMBL/GenBank/DDBJ whole genome shotgun (WGS) entry which is preliminary data.</text>
</comment>
<evidence type="ECO:0000313" key="1">
    <source>
        <dbReference type="EMBL" id="KRZ46992.1"/>
    </source>
</evidence>
<evidence type="ECO:0000313" key="2">
    <source>
        <dbReference type="Proteomes" id="UP000054721"/>
    </source>
</evidence>
<protein>
    <submittedName>
        <fullName evidence="1">Uncharacterized protein</fullName>
    </submittedName>
</protein>
<keyword evidence="2" id="KW-1185">Reference proteome</keyword>
<dbReference type="AlphaFoldDB" id="A0A0V1KIC0"/>
<name>A0A0V1KIC0_9BILA</name>
<dbReference type="EMBL" id="JYDW01001624">
    <property type="protein sequence ID" value="KRZ46992.1"/>
    <property type="molecule type" value="Genomic_DNA"/>
</dbReference>